<gene>
    <name evidence="2" type="ORF">OKIOD_LOCUS8315</name>
</gene>
<sequence>MSLLFSLFFLTFFHEASPKISGSEGWFPGADGFAYEIDEEKGEIIFRLDDLVDMPYYLGVGWNNNTHDDSTHTKTMINSELLIWDGGSIHKDENYKGAIWPYFGGHFAGGAEWSEQAMTYWKRTPGSAHPDGKPRWSRTLKRPEGCSKCIEIEKNKEYWVMSARGSTFDGEGNWKRQKEDPKYAAWSDWPGPRAGYHYAKTQREKIIIWKEHEFDNLYHMTNHHEDAWNKRVDSIGQKNLTKVPQNSAQILCLFSSLLVFLGINLV</sequence>
<proteinExistence type="predicted"/>
<keyword evidence="1" id="KW-0732">Signal</keyword>
<keyword evidence="3" id="KW-1185">Reference proteome</keyword>
<protein>
    <submittedName>
        <fullName evidence="2">Oidioi.mRNA.OKI2018_I69.XSR.g16757.t1.cds</fullName>
    </submittedName>
</protein>
<accession>A0ABN7SRI2</accession>
<feature type="chain" id="PRO_5045435718" evidence="1">
    <location>
        <begin position="19"/>
        <end position="266"/>
    </location>
</feature>
<feature type="signal peptide" evidence="1">
    <location>
        <begin position="1"/>
        <end position="18"/>
    </location>
</feature>
<organism evidence="2 3">
    <name type="scientific">Oikopleura dioica</name>
    <name type="common">Tunicate</name>
    <dbReference type="NCBI Taxonomy" id="34765"/>
    <lineage>
        <taxon>Eukaryota</taxon>
        <taxon>Metazoa</taxon>
        <taxon>Chordata</taxon>
        <taxon>Tunicata</taxon>
        <taxon>Appendicularia</taxon>
        <taxon>Copelata</taxon>
        <taxon>Oikopleuridae</taxon>
        <taxon>Oikopleura</taxon>
    </lineage>
</organism>
<evidence type="ECO:0000256" key="1">
    <source>
        <dbReference type="SAM" id="SignalP"/>
    </source>
</evidence>
<name>A0ABN7SRI2_OIKDI</name>
<dbReference type="EMBL" id="OU015569">
    <property type="protein sequence ID" value="CAG5099936.1"/>
    <property type="molecule type" value="Genomic_DNA"/>
</dbReference>
<dbReference type="Proteomes" id="UP001158576">
    <property type="component" value="Chromosome XSR"/>
</dbReference>
<evidence type="ECO:0000313" key="2">
    <source>
        <dbReference type="EMBL" id="CAG5099936.1"/>
    </source>
</evidence>
<evidence type="ECO:0000313" key="3">
    <source>
        <dbReference type="Proteomes" id="UP001158576"/>
    </source>
</evidence>
<reference evidence="2 3" key="1">
    <citation type="submission" date="2021-04" db="EMBL/GenBank/DDBJ databases">
        <authorList>
            <person name="Bliznina A."/>
        </authorList>
    </citation>
    <scope>NUCLEOTIDE SEQUENCE [LARGE SCALE GENOMIC DNA]</scope>
</reference>